<dbReference type="Proteomes" id="UP001396334">
    <property type="component" value="Unassembled WGS sequence"/>
</dbReference>
<keyword evidence="3" id="KW-1185">Reference proteome</keyword>
<evidence type="ECO:0000313" key="2">
    <source>
        <dbReference type="EMBL" id="KAK9004200.1"/>
    </source>
</evidence>
<proteinExistence type="predicted"/>
<accession>A0ABR2QU34</accession>
<comment type="caution">
    <text evidence="2">The sequence shown here is derived from an EMBL/GenBank/DDBJ whole genome shotgun (WGS) entry which is preliminary data.</text>
</comment>
<gene>
    <name evidence="2" type="ORF">V6N11_002007</name>
</gene>
<feature type="region of interest" description="Disordered" evidence="1">
    <location>
        <begin position="142"/>
        <end position="182"/>
    </location>
</feature>
<sequence>MPELPEDSRLPKKQRCRVEAPLDITSTDIPATMDCDNPILAAPGMNPPSYKDMLTGGSVNDPDDDLISLDEDDIELLDEDVRIGEMDGIPFIDFSDCGLPITWYKRSLIAAIGERIGQVVKIDYQKDYGRCGRFAHMAIKRDEDNIPHKVSQDKPKPKQPESFGPWMLVDRKQQRQPRKPIAVDTKDTSFPLQQSRYNPIFMDNDNTEAMTTQADLVTIPIREQAHDTVAPLATDQSNVHIHTTHSNTSLVKLKAKGKLPQAVRKPTTLNLGSKSVNILTRKLEIDPSAAPMALVGNSLCKPNINKNSTVNLHLAIAIDVCLLPNESLPNHGLTESPVALT</sequence>
<evidence type="ECO:0000313" key="3">
    <source>
        <dbReference type="Proteomes" id="UP001396334"/>
    </source>
</evidence>
<protein>
    <submittedName>
        <fullName evidence="2">Uncharacterized protein</fullName>
    </submittedName>
</protein>
<organism evidence="2 3">
    <name type="scientific">Hibiscus sabdariffa</name>
    <name type="common">roselle</name>
    <dbReference type="NCBI Taxonomy" id="183260"/>
    <lineage>
        <taxon>Eukaryota</taxon>
        <taxon>Viridiplantae</taxon>
        <taxon>Streptophyta</taxon>
        <taxon>Embryophyta</taxon>
        <taxon>Tracheophyta</taxon>
        <taxon>Spermatophyta</taxon>
        <taxon>Magnoliopsida</taxon>
        <taxon>eudicotyledons</taxon>
        <taxon>Gunneridae</taxon>
        <taxon>Pentapetalae</taxon>
        <taxon>rosids</taxon>
        <taxon>malvids</taxon>
        <taxon>Malvales</taxon>
        <taxon>Malvaceae</taxon>
        <taxon>Malvoideae</taxon>
        <taxon>Hibiscus</taxon>
    </lineage>
</organism>
<evidence type="ECO:0000256" key="1">
    <source>
        <dbReference type="SAM" id="MobiDB-lite"/>
    </source>
</evidence>
<name>A0ABR2QU34_9ROSI</name>
<feature type="compositionally biased region" description="Basic and acidic residues" evidence="1">
    <location>
        <begin position="142"/>
        <end position="159"/>
    </location>
</feature>
<reference evidence="2 3" key="1">
    <citation type="journal article" date="2024" name="G3 (Bethesda)">
        <title>Genome assembly of Hibiscus sabdariffa L. provides insights into metabolisms of medicinal natural products.</title>
        <authorList>
            <person name="Kim T."/>
        </authorList>
    </citation>
    <scope>NUCLEOTIDE SEQUENCE [LARGE SCALE GENOMIC DNA]</scope>
    <source>
        <strain evidence="2">TK-2024</strain>
        <tissue evidence="2">Old leaves</tissue>
    </source>
</reference>
<dbReference type="EMBL" id="JBBPBN010000031">
    <property type="protein sequence ID" value="KAK9004200.1"/>
    <property type="molecule type" value="Genomic_DNA"/>
</dbReference>